<keyword evidence="1" id="KW-0732">Signal</keyword>
<sequence>MICHSVIGFLLGLLITTGLRGENLVHIVTWNVGSGIPPDDITSLFGPGVENGSTDMVVVG</sequence>
<dbReference type="Ensembl" id="ENSCCRT00010093491.1">
    <property type="protein sequence ID" value="ENSCCRP00010084282.1"/>
    <property type="gene ID" value="ENSCCRG00010036813.1"/>
</dbReference>
<dbReference type="AlphaFoldDB" id="A0A8C1MYK2"/>
<evidence type="ECO:0000313" key="3">
    <source>
        <dbReference type="Proteomes" id="UP000694427"/>
    </source>
</evidence>
<feature type="chain" id="PRO_5034708500" evidence="1">
    <location>
        <begin position="22"/>
        <end position="60"/>
    </location>
</feature>
<accession>A0A8C1MYK2</accession>
<dbReference type="Proteomes" id="UP000694427">
    <property type="component" value="Unplaced"/>
</dbReference>
<evidence type="ECO:0000256" key="1">
    <source>
        <dbReference type="SAM" id="SignalP"/>
    </source>
</evidence>
<feature type="signal peptide" evidence="1">
    <location>
        <begin position="1"/>
        <end position="21"/>
    </location>
</feature>
<evidence type="ECO:0000313" key="2">
    <source>
        <dbReference type="Ensembl" id="ENSCCRP00010084282.1"/>
    </source>
</evidence>
<reference evidence="2" key="1">
    <citation type="submission" date="2025-08" db="UniProtKB">
        <authorList>
            <consortium name="Ensembl"/>
        </authorList>
    </citation>
    <scope>IDENTIFICATION</scope>
</reference>
<proteinExistence type="predicted"/>
<protein>
    <submittedName>
        <fullName evidence="2">Uncharacterized protein</fullName>
    </submittedName>
</protein>
<organism evidence="2 3">
    <name type="scientific">Cyprinus carpio</name>
    <name type="common">Common carp</name>
    <dbReference type="NCBI Taxonomy" id="7962"/>
    <lineage>
        <taxon>Eukaryota</taxon>
        <taxon>Metazoa</taxon>
        <taxon>Chordata</taxon>
        <taxon>Craniata</taxon>
        <taxon>Vertebrata</taxon>
        <taxon>Euteleostomi</taxon>
        <taxon>Actinopterygii</taxon>
        <taxon>Neopterygii</taxon>
        <taxon>Teleostei</taxon>
        <taxon>Ostariophysi</taxon>
        <taxon>Cypriniformes</taxon>
        <taxon>Cyprinidae</taxon>
        <taxon>Cyprininae</taxon>
        <taxon>Cyprinus</taxon>
    </lineage>
</organism>
<name>A0A8C1MYK2_CYPCA</name>
<keyword evidence="3" id="KW-1185">Reference proteome</keyword>
<reference evidence="2" key="2">
    <citation type="submission" date="2025-09" db="UniProtKB">
        <authorList>
            <consortium name="Ensembl"/>
        </authorList>
    </citation>
    <scope>IDENTIFICATION</scope>
</reference>